<dbReference type="CDD" id="cd06445">
    <property type="entry name" value="ATase"/>
    <property type="match status" value="1"/>
</dbReference>
<dbReference type="InterPro" id="IPR018060">
    <property type="entry name" value="HTH_AraC"/>
</dbReference>
<dbReference type="PANTHER" id="PTHR10815:SF14">
    <property type="entry name" value="BIFUNCTIONAL TRANSCRIPTIONAL ACTIVATOR_DNA REPAIR ENZYME ADA"/>
    <property type="match status" value="1"/>
</dbReference>
<evidence type="ECO:0000256" key="8">
    <source>
        <dbReference type="ARBA" id="ARBA00023204"/>
    </source>
</evidence>
<evidence type="ECO:0000313" key="12">
    <source>
        <dbReference type="Proteomes" id="UP001500547"/>
    </source>
</evidence>
<evidence type="ECO:0000259" key="10">
    <source>
        <dbReference type="PROSITE" id="PS01124"/>
    </source>
</evidence>
<sequence>MAPNNPRHLSAILAACQLIEAESTLPPLAALAGAAQLSPHHFHRQFKAVLGITPRAYADAIRALRLRAALPTSGSVTDALFEAGFSSSSGFYERVQSLLGMTPAAFRKGGEGERIRFGIGQCTLGAILVAATGKGLCSIALGDDPVALLEALQERFPHAELCGDEPDFEDWMACVIGFVDGRDANLALPLDVRGTAFQQRVWQALQSIPPGSTLSYTELAQKLGTPRAVRAVASACAANTLAIAIPCHRIVRSDGSLSGYRWGIDRKRMLIDREAKVAASASLAPA</sequence>
<name>A0ABP9Q9S8_9RHOO</name>
<reference evidence="12" key="1">
    <citation type="journal article" date="2019" name="Int. J. Syst. Evol. Microbiol.">
        <title>The Global Catalogue of Microorganisms (GCM) 10K type strain sequencing project: providing services to taxonomists for standard genome sequencing and annotation.</title>
        <authorList>
            <consortium name="The Broad Institute Genomics Platform"/>
            <consortium name="The Broad Institute Genome Sequencing Center for Infectious Disease"/>
            <person name="Wu L."/>
            <person name="Ma J."/>
        </authorList>
    </citation>
    <scope>NUCLEOTIDE SEQUENCE [LARGE SCALE GENOMIC DNA]</scope>
    <source>
        <strain evidence="12">JCM 18715</strain>
    </source>
</reference>
<evidence type="ECO:0000256" key="7">
    <source>
        <dbReference type="ARBA" id="ARBA00023163"/>
    </source>
</evidence>
<comment type="catalytic activity">
    <reaction evidence="1">
        <text>a 4-O-methyl-thymidine in DNA + L-cysteinyl-[protein] = a thymidine in DNA + S-methyl-L-cysteinyl-[protein]</text>
        <dbReference type="Rhea" id="RHEA:53428"/>
        <dbReference type="Rhea" id="RHEA-COMP:10131"/>
        <dbReference type="Rhea" id="RHEA-COMP:10132"/>
        <dbReference type="Rhea" id="RHEA-COMP:13555"/>
        <dbReference type="Rhea" id="RHEA-COMP:13556"/>
        <dbReference type="ChEBI" id="CHEBI:29950"/>
        <dbReference type="ChEBI" id="CHEBI:82612"/>
        <dbReference type="ChEBI" id="CHEBI:137386"/>
        <dbReference type="ChEBI" id="CHEBI:137387"/>
        <dbReference type="EC" id="2.1.1.63"/>
    </reaction>
</comment>
<keyword evidence="3" id="KW-0808">Transferase</keyword>
<keyword evidence="12" id="KW-1185">Reference proteome</keyword>
<organism evidence="11 12">
    <name type="scientific">Viridibacterium curvum</name>
    <dbReference type="NCBI Taxonomy" id="1101404"/>
    <lineage>
        <taxon>Bacteria</taxon>
        <taxon>Pseudomonadati</taxon>
        <taxon>Pseudomonadota</taxon>
        <taxon>Betaproteobacteria</taxon>
        <taxon>Rhodocyclales</taxon>
        <taxon>Rhodocyclaceae</taxon>
        <taxon>Viridibacterium</taxon>
    </lineage>
</organism>
<keyword evidence="7" id="KW-0804">Transcription</keyword>
<dbReference type="InterPro" id="IPR018062">
    <property type="entry name" value="HTH_AraC-typ_CS"/>
</dbReference>
<evidence type="ECO:0000256" key="5">
    <source>
        <dbReference type="ARBA" id="ARBA00023015"/>
    </source>
</evidence>
<dbReference type="SUPFAM" id="SSF46689">
    <property type="entry name" value="Homeodomain-like"/>
    <property type="match status" value="1"/>
</dbReference>
<dbReference type="EMBL" id="BAABLD010000001">
    <property type="protein sequence ID" value="GAA5157964.1"/>
    <property type="molecule type" value="Genomic_DNA"/>
</dbReference>
<keyword evidence="8" id="KW-0234">DNA repair</keyword>
<dbReference type="NCBIfam" id="TIGR00589">
    <property type="entry name" value="ogt"/>
    <property type="match status" value="1"/>
</dbReference>
<dbReference type="Gene3D" id="1.10.10.60">
    <property type="entry name" value="Homeodomain-like"/>
    <property type="match status" value="1"/>
</dbReference>
<dbReference type="PANTHER" id="PTHR10815">
    <property type="entry name" value="METHYLATED-DNA--PROTEIN-CYSTEINE METHYLTRANSFERASE"/>
    <property type="match status" value="1"/>
</dbReference>
<dbReference type="SMART" id="SM00342">
    <property type="entry name" value="HTH_ARAC"/>
    <property type="match status" value="1"/>
</dbReference>
<evidence type="ECO:0000256" key="6">
    <source>
        <dbReference type="ARBA" id="ARBA00023125"/>
    </source>
</evidence>
<dbReference type="Pfam" id="PF12833">
    <property type="entry name" value="HTH_18"/>
    <property type="match status" value="1"/>
</dbReference>
<dbReference type="RefSeq" id="WP_345530945.1">
    <property type="nucleotide sequence ID" value="NZ_BAABLD010000001.1"/>
</dbReference>
<dbReference type="InterPro" id="IPR036388">
    <property type="entry name" value="WH-like_DNA-bd_sf"/>
</dbReference>
<comment type="catalytic activity">
    <reaction evidence="9">
        <text>a 6-O-methyl-2'-deoxyguanosine in DNA + L-cysteinyl-[protein] = S-methyl-L-cysteinyl-[protein] + a 2'-deoxyguanosine in DNA</text>
        <dbReference type="Rhea" id="RHEA:24000"/>
        <dbReference type="Rhea" id="RHEA-COMP:10131"/>
        <dbReference type="Rhea" id="RHEA-COMP:10132"/>
        <dbReference type="Rhea" id="RHEA-COMP:11367"/>
        <dbReference type="Rhea" id="RHEA-COMP:11368"/>
        <dbReference type="ChEBI" id="CHEBI:29950"/>
        <dbReference type="ChEBI" id="CHEBI:82612"/>
        <dbReference type="ChEBI" id="CHEBI:85445"/>
        <dbReference type="ChEBI" id="CHEBI:85448"/>
        <dbReference type="EC" id="2.1.1.63"/>
    </reaction>
</comment>
<dbReference type="Proteomes" id="UP001500547">
    <property type="component" value="Unassembled WGS sequence"/>
</dbReference>
<keyword evidence="6" id="KW-0238">DNA-binding</keyword>
<dbReference type="PROSITE" id="PS00041">
    <property type="entry name" value="HTH_ARAC_FAMILY_1"/>
    <property type="match status" value="1"/>
</dbReference>
<dbReference type="InterPro" id="IPR014048">
    <property type="entry name" value="MethylDNA_cys_MeTrfase_DNA-bd"/>
</dbReference>
<evidence type="ECO:0000256" key="3">
    <source>
        <dbReference type="ARBA" id="ARBA00022679"/>
    </source>
</evidence>
<comment type="caution">
    <text evidence="11">The sequence shown here is derived from an EMBL/GenBank/DDBJ whole genome shotgun (WGS) entry which is preliminary data.</text>
</comment>
<keyword evidence="4" id="KW-0227">DNA damage</keyword>
<evidence type="ECO:0000256" key="1">
    <source>
        <dbReference type="ARBA" id="ARBA00001286"/>
    </source>
</evidence>
<dbReference type="Gene3D" id="3.30.160.70">
    <property type="entry name" value="Methylated DNA-protein cysteine methyltransferase domain"/>
    <property type="match status" value="1"/>
</dbReference>
<dbReference type="InterPro" id="IPR036631">
    <property type="entry name" value="MGMT_N_sf"/>
</dbReference>
<evidence type="ECO:0000256" key="2">
    <source>
        <dbReference type="ARBA" id="ARBA00022603"/>
    </source>
</evidence>
<keyword evidence="5" id="KW-0805">Transcription regulation</keyword>
<evidence type="ECO:0000256" key="4">
    <source>
        <dbReference type="ARBA" id="ARBA00022763"/>
    </source>
</evidence>
<dbReference type="InterPro" id="IPR001497">
    <property type="entry name" value="MethylDNA_cys_MeTrfase_AS"/>
</dbReference>
<dbReference type="Pfam" id="PF01035">
    <property type="entry name" value="DNA_binding_1"/>
    <property type="match status" value="1"/>
</dbReference>
<dbReference type="InterPro" id="IPR009057">
    <property type="entry name" value="Homeodomain-like_sf"/>
</dbReference>
<gene>
    <name evidence="11" type="ORF">GCM10025770_01920</name>
</gene>
<dbReference type="Gene3D" id="1.10.10.10">
    <property type="entry name" value="Winged helix-like DNA-binding domain superfamily/Winged helix DNA-binding domain"/>
    <property type="match status" value="1"/>
</dbReference>
<dbReference type="InterPro" id="IPR036217">
    <property type="entry name" value="MethylDNA_cys_MeTrfase_DNAb"/>
</dbReference>
<dbReference type="PROSITE" id="PS01124">
    <property type="entry name" value="HTH_ARAC_FAMILY_2"/>
    <property type="match status" value="1"/>
</dbReference>
<proteinExistence type="predicted"/>
<dbReference type="SUPFAM" id="SSF53155">
    <property type="entry name" value="Methylated DNA-protein cysteine methyltransferase domain"/>
    <property type="match status" value="1"/>
</dbReference>
<protein>
    <recommendedName>
        <fullName evidence="10">HTH araC/xylS-type domain-containing protein</fullName>
    </recommendedName>
</protein>
<evidence type="ECO:0000313" key="11">
    <source>
        <dbReference type="EMBL" id="GAA5157964.1"/>
    </source>
</evidence>
<dbReference type="PROSITE" id="PS00374">
    <property type="entry name" value="MGMT"/>
    <property type="match status" value="1"/>
</dbReference>
<accession>A0ABP9Q9S8</accession>
<keyword evidence="2" id="KW-0489">Methyltransferase</keyword>
<feature type="domain" description="HTH araC/xylS-type" evidence="10">
    <location>
        <begin position="28"/>
        <end position="109"/>
    </location>
</feature>
<evidence type="ECO:0000256" key="9">
    <source>
        <dbReference type="ARBA" id="ARBA00049348"/>
    </source>
</evidence>
<dbReference type="SUPFAM" id="SSF46767">
    <property type="entry name" value="Methylated DNA-protein cysteine methyltransferase, C-terminal domain"/>
    <property type="match status" value="1"/>
</dbReference>